<proteinExistence type="predicted"/>
<evidence type="ECO:0000313" key="2">
    <source>
        <dbReference type="WBParaSite" id="ACRNAN_scaffold9162.g26719.t1"/>
    </source>
</evidence>
<dbReference type="AlphaFoldDB" id="A0A914ELY6"/>
<name>A0A914ELY6_9BILA</name>
<accession>A0A914ELY6</accession>
<dbReference type="WBParaSite" id="ACRNAN_scaffold9162.g26719.t1">
    <property type="protein sequence ID" value="ACRNAN_scaffold9162.g26719.t1"/>
    <property type="gene ID" value="ACRNAN_scaffold9162.g26719"/>
</dbReference>
<sequence length="212" mass="23429">AVNKITVYDDGAIEAECGPIPCGTSGETCIDDQVSCKPEAEIFSGMKWAKNGQSLLLRCCSMFVGNKIYVGTDLVTLGSYYTGGPVAEEDKYGNGGPEYDFVANLRTEQGGVRVWVYRVMCASSNPEVKQNFQQLKQGSGNEASPTVSDGRNFAFEKRRQYLLRQLSANHDQIPQNKNNNEANVNTLNPLQYPTQEHNQKHGNKINAEVRLL</sequence>
<dbReference type="Proteomes" id="UP000887540">
    <property type="component" value="Unplaced"/>
</dbReference>
<organism evidence="1 2">
    <name type="scientific">Acrobeloides nanus</name>
    <dbReference type="NCBI Taxonomy" id="290746"/>
    <lineage>
        <taxon>Eukaryota</taxon>
        <taxon>Metazoa</taxon>
        <taxon>Ecdysozoa</taxon>
        <taxon>Nematoda</taxon>
        <taxon>Chromadorea</taxon>
        <taxon>Rhabditida</taxon>
        <taxon>Tylenchina</taxon>
        <taxon>Cephalobomorpha</taxon>
        <taxon>Cephaloboidea</taxon>
        <taxon>Cephalobidae</taxon>
        <taxon>Acrobeloides</taxon>
    </lineage>
</organism>
<reference evidence="2" key="1">
    <citation type="submission" date="2022-11" db="UniProtKB">
        <authorList>
            <consortium name="WormBaseParasite"/>
        </authorList>
    </citation>
    <scope>IDENTIFICATION</scope>
</reference>
<evidence type="ECO:0000313" key="1">
    <source>
        <dbReference type="Proteomes" id="UP000887540"/>
    </source>
</evidence>
<protein>
    <submittedName>
        <fullName evidence="2">Uncharacterized protein</fullName>
    </submittedName>
</protein>
<keyword evidence="1" id="KW-1185">Reference proteome</keyword>